<evidence type="ECO:0000313" key="2">
    <source>
        <dbReference type="EMBL" id="GLC24669.1"/>
    </source>
</evidence>
<organism evidence="2 3">
    <name type="scientific">Roseisolibacter agri</name>
    <dbReference type="NCBI Taxonomy" id="2014610"/>
    <lineage>
        <taxon>Bacteria</taxon>
        <taxon>Pseudomonadati</taxon>
        <taxon>Gemmatimonadota</taxon>
        <taxon>Gemmatimonadia</taxon>
        <taxon>Gemmatimonadales</taxon>
        <taxon>Gemmatimonadaceae</taxon>
        <taxon>Roseisolibacter</taxon>
    </lineage>
</organism>
<comment type="caution">
    <text evidence="2">The sequence shown here is derived from an EMBL/GenBank/DDBJ whole genome shotgun (WGS) entry which is preliminary data.</text>
</comment>
<dbReference type="AlphaFoldDB" id="A0AA37Q1K0"/>
<dbReference type="EMBL" id="BRXS01000002">
    <property type="protein sequence ID" value="GLC24669.1"/>
    <property type="molecule type" value="Genomic_DNA"/>
</dbReference>
<accession>A0AA37Q1K0</accession>
<feature type="compositionally biased region" description="Basic and acidic residues" evidence="1">
    <location>
        <begin position="1"/>
        <end position="25"/>
    </location>
</feature>
<evidence type="ECO:0000256" key="1">
    <source>
        <dbReference type="SAM" id="MobiDB-lite"/>
    </source>
</evidence>
<protein>
    <submittedName>
        <fullName evidence="2">Uncharacterized protein</fullName>
    </submittedName>
</protein>
<feature type="compositionally biased region" description="Basic and acidic residues" evidence="1">
    <location>
        <begin position="52"/>
        <end position="61"/>
    </location>
</feature>
<name>A0AA37Q1K0_9BACT</name>
<evidence type="ECO:0000313" key="3">
    <source>
        <dbReference type="Proteomes" id="UP001161325"/>
    </source>
</evidence>
<keyword evidence="3" id="KW-1185">Reference proteome</keyword>
<sequence>MARDRERIEPHEGDQRYVRRDEQGRFTDSQDDVGRSAAQDQKQHAKTASRKGQGDRGDRKS</sequence>
<feature type="region of interest" description="Disordered" evidence="1">
    <location>
        <begin position="1"/>
        <end position="61"/>
    </location>
</feature>
<dbReference type="Proteomes" id="UP001161325">
    <property type="component" value="Unassembled WGS sequence"/>
</dbReference>
<gene>
    <name evidence="2" type="ORF">rosag_11820</name>
</gene>
<dbReference type="RefSeq" id="WP_284349115.1">
    <property type="nucleotide sequence ID" value="NZ_BRXS01000002.1"/>
</dbReference>
<reference evidence="2" key="1">
    <citation type="submission" date="2022-08" db="EMBL/GenBank/DDBJ databases">
        <title>Draft genome sequencing of Roseisolibacter agri AW1220.</title>
        <authorList>
            <person name="Tobiishi Y."/>
            <person name="Tonouchi A."/>
        </authorList>
    </citation>
    <scope>NUCLEOTIDE SEQUENCE</scope>
    <source>
        <strain evidence="2">AW1220</strain>
    </source>
</reference>
<proteinExistence type="predicted"/>